<dbReference type="InterPro" id="IPR037682">
    <property type="entry name" value="TonB_C"/>
</dbReference>
<dbReference type="SUPFAM" id="SSF74653">
    <property type="entry name" value="TolA/TonB C-terminal domain"/>
    <property type="match status" value="1"/>
</dbReference>
<keyword evidence="5" id="KW-0997">Cell inner membrane</keyword>
<keyword evidence="6" id="KW-0812">Transmembrane</keyword>
<dbReference type="InterPro" id="IPR006260">
    <property type="entry name" value="TonB/TolA_C"/>
</dbReference>
<evidence type="ECO:0000256" key="7">
    <source>
        <dbReference type="ARBA" id="ARBA00022927"/>
    </source>
</evidence>
<evidence type="ECO:0000256" key="4">
    <source>
        <dbReference type="ARBA" id="ARBA00022475"/>
    </source>
</evidence>
<evidence type="ECO:0000256" key="3">
    <source>
        <dbReference type="ARBA" id="ARBA00022448"/>
    </source>
</evidence>
<keyword evidence="8" id="KW-1133">Transmembrane helix</keyword>
<name>A0ABQ5XLT4_9GAMM</name>
<dbReference type="NCBIfam" id="TIGR01352">
    <property type="entry name" value="tonB_Cterm"/>
    <property type="match status" value="1"/>
</dbReference>
<evidence type="ECO:0000256" key="10">
    <source>
        <dbReference type="SAM" id="MobiDB-lite"/>
    </source>
</evidence>
<evidence type="ECO:0000256" key="9">
    <source>
        <dbReference type="ARBA" id="ARBA00023136"/>
    </source>
</evidence>
<evidence type="ECO:0000256" key="5">
    <source>
        <dbReference type="ARBA" id="ARBA00022519"/>
    </source>
</evidence>
<evidence type="ECO:0000313" key="13">
    <source>
        <dbReference type="Proteomes" id="UP001156670"/>
    </source>
</evidence>
<comment type="subcellular location">
    <subcellularLocation>
        <location evidence="1">Cell inner membrane</location>
        <topology evidence="1">Single-pass membrane protein</topology>
        <orientation evidence="1">Periplasmic side</orientation>
    </subcellularLocation>
</comment>
<evidence type="ECO:0000256" key="1">
    <source>
        <dbReference type="ARBA" id="ARBA00004383"/>
    </source>
</evidence>
<evidence type="ECO:0000313" key="12">
    <source>
        <dbReference type="EMBL" id="GLQ92523.1"/>
    </source>
</evidence>
<keyword evidence="9" id="KW-0472">Membrane</keyword>
<dbReference type="PANTHER" id="PTHR33446">
    <property type="entry name" value="PROTEIN TONB-RELATED"/>
    <property type="match status" value="1"/>
</dbReference>
<protein>
    <submittedName>
        <fullName evidence="12">Cell envelope biogenesis protein TonB</fullName>
    </submittedName>
</protein>
<evidence type="ECO:0000256" key="8">
    <source>
        <dbReference type="ARBA" id="ARBA00022989"/>
    </source>
</evidence>
<keyword evidence="13" id="KW-1185">Reference proteome</keyword>
<evidence type="ECO:0000259" key="11">
    <source>
        <dbReference type="PROSITE" id="PS52015"/>
    </source>
</evidence>
<feature type="compositionally biased region" description="Pro residues" evidence="10">
    <location>
        <begin position="97"/>
        <end position="121"/>
    </location>
</feature>
<feature type="domain" description="TonB C-terminal" evidence="11">
    <location>
        <begin position="128"/>
        <end position="221"/>
    </location>
</feature>
<sequence>MSSAGLAVVRRAHHPDMDMMRVAALSAAITLNLAALIFAMRPLAPQIAEVIESVKPTTIHIFRDPPPPPPPPDIVLKPLPKSMPVTAPVHVMQKVSPPTPTAPPTIEPSDNPRPAPPPVNVTPPPSIAPGVVSLAYRASPLHFPVQAVRMHMQGTVLLRVLVDENGKPIDVVVEHSSGYSALDKSAREQVLSSWLFQPAVIDGHAVKAWAQVPVDFVLRDM</sequence>
<dbReference type="PROSITE" id="PS52015">
    <property type="entry name" value="TONB_CTD"/>
    <property type="match status" value="1"/>
</dbReference>
<dbReference type="RefSeq" id="WP_284320244.1">
    <property type="nucleotide sequence ID" value="NZ_BSOB01000010.1"/>
</dbReference>
<keyword evidence="4" id="KW-1003">Cell membrane</keyword>
<organism evidence="12 13">
    <name type="scientific">Dyella acidisoli</name>
    <dbReference type="NCBI Taxonomy" id="1867834"/>
    <lineage>
        <taxon>Bacteria</taxon>
        <taxon>Pseudomonadati</taxon>
        <taxon>Pseudomonadota</taxon>
        <taxon>Gammaproteobacteria</taxon>
        <taxon>Lysobacterales</taxon>
        <taxon>Rhodanobacteraceae</taxon>
        <taxon>Dyella</taxon>
    </lineage>
</organism>
<dbReference type="PANTHER" id="PTHR33446:SF2">
    <property type="entry name" value="PROTEIN TONB"/>
    <property type="match status" value="1"/>
</dbReference>
<proteinExistence type="inferred from homology"/>
<dbReference type="InterPro" id="IPR051045">
    <property type="entry name" value="TonB-dependent_transducer"/>
</dbReference>
<accession>A0ABQ5XLT4</accession>
<dbReference type="Pfam" id="PF03544">
    <property type="entry name" value="TonB_C"/>
    <property type="match status" value="1"/>
</dbReference>
<evidence type="ECO:0000256" key="6">
    <source>
        <dbReference type="ARBA" id="ARBA00022692"/>
    </source>
</evidence>
<dbReference type="Gene3D" id="3.30.1150.10">
    <property type="match status" value="1"/>
</dbReference>
<gene>
    <name evidence="12" type="primary">tonB_1</name>
    <name evidence="12" type="ORF">GCM10007901_14740</name>
</gene>
<reference evidence="13" key="1">
    <citation type="journal article" date="2019" name="Int. J. Syst. Evol. Microbiol.">
        <title>The Global Catalogue of Microorganisms (GCM) 10K type strain sequencing project: providing services to taxonomists for standard genome sequencing and annotation.</title>
        <authorList>
            <consortium name="The Broad Institute Genomics Platform"/>
            <consortium name="The Broad Institute Genome Sequencing Center for Infectious Disease"/>
            <person name="Wu L."/>
            <person name="Ma J."/>
        </authorList>
    </citation>
    <scope>NUCLEOTIDE SEQUENCE [LARGE SCALE GENOMIC DNA]</scope>
    <source>
        <strain evidence="13">NBRC 111980</strain>
    </source>
</reference>
<keyword evidence="7" id="KW-0653">Protein transport</keyword>
<comment type="similarity">
    <text evidence="2">Belongs to the TonB family.</text>
</comment>
<dbReference type="EMBL" id="BSOB01000010">
    <property type="protein sequence ID" value="GLQ92523.1"/>
    <property type="molecule type" value="Genomic_DNA"/>
</dbReference>
<evidence type="ECO:0000256" key="2">
    <source>
        <dbReference type="ARBA" id="ARBA00006555"/>
    </source>
</evidence>
<keyword evidence="3" id="KW-0813">Transport</keyword>
<comment type="caution">
    <text evidence="12">The sequence shown here is derived from an EMBL/GenBank/DDBJ whole genome shotgun (WGS) entry which is preliminary data.</text>
</comment>
<dbReference type="Proteomes" id="UP001156670">
    <property type="component" value="Unassembled WGS sequence"/>
</dbReference>
<feature type="region of interest" description="Disordered" evidence="10">
    <location>
        <begin position="93"/>
        <end position="121"/>
    </location>
</feature>